<reference evidence="16" key="1">
    <citation type="journal article" date="2023" name="Mol. Phylogenet. Evol.">
        <title>Genome-scale phylogeny and comparative genomics of the fungal order Sordariales.</title>
        <authorList>
            <person name="Hensen N."/>
            <person name="Bonometti L."/>
            <person name="Westerberg I."/>
            <person name="Brannstrom I.O."/>
            <person name="Guillou S."/>
            <person name="Cros-Aarteil S."/>
            <person name="Calhoun S."/>
            <person name="Haridas S."/>
            <person name="Kuo A."/>
            <person name="Mondo S."/>
            <person name="Pangilinan J."/>
            <person name="Riley R."/>
            <person name="LaButti K."/>
            <person name="Andreopoulos B."/>
            <person name="Lipzen A."/>
            <person name="Chen C."/>
            <person name="Yan M."/>
            <person name="Daum C."/>
            <person name="Ng V."/>
            <person name="Clum A."/>
            <person name="Steindorff A."/>
            <person name="Ohm R.A."/>
            <person name="Martin F."/>
            <person name="Silar P."/>
            <person name="Natvig D.O."/>
            <person name="Lalanne C."/>
            <person name="Gautier V."/>
            <person name="Ament-Velasquez S.L."/>
            <person name="Kruys A."/>
            <person name="Hutchinson M.I."/>
            <person name="Powell A.J."/>
            <person name="Barry K."/>
            <person name="Miller A.N."/>
            <person name="Grigoriev I.V."/>
            <person name="Debuchy R."/>
            <person name="Gladieux P."/>
            <person name="Hiltunen Thoren M."/>
            <person name="Johannesson H."/>
        </authorList>
    </citation>
    <scope>NUCLEOTIDE SEQUENCE</scope>
    <source>
        <strain evidence="16">CBS 990.96</strain>
    </source>
</reference>
<evidence type="ECO:0000256" key="5">
    <source>
        <dbReference type="ARBA" id="ARBA00022792"/>
    </source>
</evidence>
<evidence type="ECO:0000256" key="1">
    <source>
        <dbReference type="ARBA" id="ARBA00004434"/>
    </source>
</evidence>
<feature type="transmembrane region" description="Helical" evidence="13">
    <location>
        <begin position="59"/>
        <end position="77"/>
    </location>
</feature>
<dbReference type="InterPro" id="IPR003959">
    <property type="entry name" value="ATPase_AAA_core"/>
</dbReference>
<evidence type="ECO:0000256" key="2">
    <source>
        <dbReference type="ARBA" id="ARBA00007448"/>
    </source>
</evidence>
<feature type="region of interest" description="Disordered" evidence="12">
    <location>
        <begin position="563"/>
        <end position="594"/>
    </location>
</feature>
<feature type="transmembrane region" description="Helical" evidence="13">
    <location>
        <begin position="28"/>
        <end position="47"/>
    </location>
</feature>
<comment type="catalytic activity">
    <reaction evidence="11">
        <text>ATP + H2O = ADP + phosphate + H(+)</text>
        <dbReference type="Rhea" id="RHEA:13065"/>
        <dbReference type="ChEBI" id="CHEBI:15377"/>
        <dbReference type="ChEBI" id="CHEBI:15378"/>
        <dbReference type="ChEBI" id="CHEBI:30616"/>
        <dbReference type="ChEBI" id="CHEBI:43474"/>
        <dbReference type="ChEBI" id="CHEBI:456216"/>
    </reaction>
    <physiologicalReaction direction="left-to-right" evidence="11">
        <dbReference type="Rhea" id="RHEA:13066"/>
    </physiologicalReaction>
</comment>
<dbReference type="Proteomes" id="UP001301958">
    <property type="component" value="Unassembled WGS sequence"/>
</dbReference>
<gene>
    <name evidence="16" type="ORF">QBC38DRAFT_116851</name>
</gene>
<evidence type="ECO:0000256" key="12">
    <source>
        <dbReference type="SAM" id="MobiDB-lite"/>
    </source>
</evidence>
<feature type="region of interest" description="Disordered" evidence="12">
    <location>
        <begin position="489"/>
        <end position="509"/>
    </location>
</feature>
<keyword evidence="5" id="KW-0999">Mitochondrion inner membrane</keyword>
<feature type="domain" description="AAA+ ATPase" evidence="14">
    <location>
        <begin position="299"/>
        <end position="454"/>
    </location>
</feature>
<evidence type="ECO:0000256" key="10">
    <source>
        <dbReference type="ARBA" id="ARBA00023136"/>
    </source>
</evidence>
<comment type="similarity">
    <text evidence="2">Belongs to the AAA ATPase family. BCS1 subfamily.</text>
</comment>
<protein>
    <submittedName>
        <fullName evidence="16">BCS1 N terminal-domain-containing protein</fullName>
    </submittedName>
</protein>
<feature type="compositionally biased region" description="Basic and acidic residues" evidence="12">
    <location>
        <begin position="637"/>
        <end position="647"/>
    </location>
</feature>
<accession>A0AAN7H2W9</accession>
<evidence type="ECO:0000313" key="17">
    <source>
        <dbReference type="Proteomes" id="UP001301958"/>
    </source>
</evidence>
<proteinExistence type="inferred from homology"/>
<dbReference type="InterPro" id="IPR057495">
    <property type="entry name" value="AAA_lid_BCS1"/>
</dbReference>
<feature type="compositionally biased region" description="Basic and acidic residues" evidence="12">
    <location>
        <begin position="660"/>
        <end position="674"/>
    </location>
</feature>
<evidence type="ECO:0000256" key="8">
    <source>
        <dbReference type="ARBA" id="ARBA00022989"/>
    </source>
</evidence>
<dbReference type="InterPro" id="IPR014851">
    <property type="entry name" value="BCS1_N"/>
</dbReference>
<feature type="region of interest" description="Disordered" evidence="12">
    <location>
        <begin position="368"/>
        <end position="391"/>
    </location>
</feature>
<evidence type="ECO:0000256" key="11">
    <source>
        <dbReference type="ARBA" id="ARBA00048778"/>
    </source>
</evidence>
<keyword evidence="10 13" id="KW-0472">Membrane</keyword>
<dbReference type="PROSITE" id="PS00674">
    <property type="entry name" value="AAA"/>
    <property type="match status" value="1"/>
</dbReference>
<dbReference type="InterPro" id="IPR027417">
    <property type="entry name" value="P-loop_NTPase"/>
</dbReference>
<sequence length="726" mass="81580">MEASISPSPSATGTAESHLLSSSNSSTALPNSSILDLLFPGFSILFTIVDKYVGLDLNFYMPLLIFLGSLIVAWRYFSEYFQAQIEAHLMSVVDIRTDDEIYNMLMAWVAEQKFSQGARRFVANTNLNSRAMWWTWWRELDEEDEEEDEMGEDGLPTTKKKKKALSYTPTFGSHWFFYRGRILIFRRQLPQNQWRGGPPSEKEEIQIQCFGRSPWILKELINEARENYIKKDEHKTLIYRGGIRGQNSEPSWQRCMSRNTRPFSTVILNEKVKKDLIDDVTDYLNPATRRWYANRGIPYRRGYLLYGPPGTGKSSLSLALAGFFKMRIYIVSLSSITANEENLASLFNDLPRRCVVLLEDIDTAGLTHTRENVPNDTGAAAAPAPAAGGGGGAPVTGNLPIGRLSLSGLLNILDGVASQEGRVLIMTTNHIEKLDKALIRPGRVDMVVKFDRADPGMTAAIFRAIYAPLEEDASPNNNPKSAALAKLDSKLSPPAPLDPEQEAKAAQEKQKILDKVDKLAKEFASKIPDKEFSPAEIQGFLLKNKRDPQRAVDGADEWIVEARKEKKEKEKKEEEEKKKEEEEGKKKEDEEKKVREELEKKLRQEFEMRARMDAEMKALRRKNRREDVTDSDESESESERKQQEEKRRARKARKAARALHAAEADVTKQKKEELGEVAQAVVVVDAPAGIKVDTKKANQAAAAEELKGVKTAPDSGYGTPGVPGTP</sequence>
<feature type="domain" description="BCS1 N-terminal" evidence="15">
    <location>
        <begin position="65"/>
        <end position="266"/>
    </location>
</feature>
<dbReference type="Pfam" id="PF00004">
    <property type="entry name" value="AAA"/>
    <property type="match status" value="2"/>
</dbReference>
<keyword evidence="3 13" id="KW-0812">Transmembrane</keyword>
<keyword evidence="4" id="KW-0547">Nucleotide-binding</keyword>
<dbReference type="SMART" id="SM01024">
    <property type="entry name" value="BCS1_N"/>
    <property type="match status" value="1"/>
</dbReference>
<keyword evidence="17" id="KW-1185">Reference proteome</keyword>
<dbReference type="Pfam" id="PF08740">
    <property type="entry name" value="BCS1_N"/>
    <property type="match status" value="1"/>
</dbReference>
<dbReference type="Pfam" id="PF25426">
    <property type="entry name" value="AAA_lid_BCS1"/>
    <property type="match status" value="1"/>
</dbReference>
<evidence type="ECO:0000259" key="14">
    <source>
        <dbReference type="SMART" id="SM00382"/>
    </source>
</evidence>
<dbReference type="InterPro" id="IPR003960">
    <property type="entry name" value="ATPase_AAA_CS"/>
</dbReference>
<dbReference type="EMBL" id="MU865309">
    <property type="protein sequence ID" value="KAK4229397.1"/>
    <property type="molecule type" value="Genomic_DNA"/>
</dbReference>
<evidence type="ECO:0000256" key="4">
    <source>
        <dbReference type="ARBA" id="ARBA00022741"/>
    </source>
</evidence>
<dbReference type="InterPro" id="IPR050747">
    <property type="entry name" value="Mitochondrial_chaperone_BCS1"/>
</dbReference>
<evidence type="ECO:0000313" key="16">
    <source>
        <dbReference type="EMBL" id="KAK4229397.1"/>
    </source>
</evidence>
<keyword evidence="7" id="KW-0067">ATP-binding</keyword>
<evidence type="ECO:0000256" key="13">
    <source>
        <dbReference type="SAM" id="Phobius"/>
    </source>
</evidence>
<organism evidence="16 17">
    <name type="scientific">Podospora fimiseda</name>
    <dbReference type="NCBI Taxonomy" id="252190"/>
    <lineage>
        <taxon>Eukaryota</taxon>
        <taxon>Fungi</taxon>
        <taxon>Dikarya</taxon>
        <taxon>Ascomycota</taxon>
        <taxon>Pezizomycotina</taxon>
        <taxon>Sordariomycetes</taxon>
        <taxon>Sordariomycetidae</taxon>
        <taxon>Sordariales</taxon>
        <taxon>Podosporaceae</taxon>
        <taxon>Podospora</taxon>
    </lineage>
</organism>
<keyword evidence="8 13" id="KW-1133">Transmembrane helix</keyword>
<dbReference type="SMART" id="SM00382">
    <property type="entry name" value="AAA"/>
    <property type="match status" value="1"/>
</dbReference>
<evidence type="ECO:0000256" key="7">
    <source>
        <dbReference type="ARBA" id="ARBA00022840"/>
    </source>
</evidence>
<dbReference type="GO" id="GO:0005524">
    <property type="term" value="F:ATP binding"/>
    <property type="evidence" value="ECO:0007669"/>
    <property type="project" value="UniProtKB-KW"/>
</dbReference>
<feature type="compositionally biased region" description="Basic residues" evidence="12">
    <location>
        <begin position="648"/>
        <end position="657"/>
    </location>
</feature>
<evidence type="ECO:0000256" key="9">
    <source>
        <dbReference type="ARBA" id="ARBA00023128"/>
    </source>
</evidence>
<keyword evidence="6" id="KW-0378">Hydrolase</keyword>
<feature type="region of interest" description="Disordered" evidence="12">
    <location>
        <begin position="705"/>
        <end position="726"/>
    </location>
</feature>
<evidence type="ECO:0000256" key="3">
    <source>
        <dbReference type="ARBA" id="ARBA00022692"/>
    </source>
</evidence>
<keyword evidence="9" id="KW-0496">Mitochondrion</keyword>
<comment type="caution">
    <text evidence="16">The sequence shown here is derived from an EMBL/GenBank/DDBJ whole genome shotgun (WGS) entry which is preliminary data.</text>
</comment>
<evidence type="ECO:0000259" key="15">
    <source>
        <dbReference type="SMART" id="SM01024"/>
    </source>
</evidence>
<dbReference type="InterPro" id="IPR003593">
    <property type="entry name" value="AAA+_ATPase"/>
</dbReference>
<dbReference type="AlphaFoldDB" id="A0AAN7H2W9"/>
<feature type="compositionally biased region" description="Basic and acidic residues" evidence="12">
    <location>
        <begin position="617"/>
        <end position="628"/>
    </location>
</feature>
<dbReference type="GO" id="GO:0016887">
    <property type="term" value="F:ATP hydrolysis activity"/>
    <property type="evidence" value="ECO:0007669"/>
    <property type="project" value="InterPro"/>
</dbReference>
<evidence type="ECO:0000256" key="6">
    <source>
        <dbReference type="ARBA" id="ARBA00022801"/>
    </source>
</evidence>
<dbReference type="Gene3D" id="3.40.50.300">
    <property type="entry name" value="P-loop containing nucleotide triphosphate hydrolases"/>
    <property type="match status" value="1"/>
</dbReference>
<dbReference type="PANTHER" id="PTHR23070">
    <property type="entry name" value="BCS1 AAA-TYPE ATPASE"/>
    <property type="match status" value="1"/>
</dbReference>
<reference evidence="16" key="2">
    <citation type="submission" date="2023-05" db="EMBL/GenBank/DDBJ databases">
        <authorList>
            <consortium name="Lawrence Berkeley National Laboratory"/>
            <person name="Steindorff A."/>
            <person name="Hensen N."/>
            <person name="Bonometti L."/>
            <person name="Westerberg I."/>
            <person name="Brannstrom I.O."/>
            <person name="Guillou S."/>
            <person name="Cros-Aarteil S."/>
            <person name="Calhoun S."/>
            <person name="Haridas S."/>
            <person name="Kuo A."/>
            <person name="Mondo S."/>
            <person name="Pangilinan J."/>
            <person name="Riley R."/>
            <person name="Labutti K."/>
            <person name="Andreopoulos B."/>
            <person name="Lipzen A."/>
            <person name="Chen C."/>
            <person name="Yanf M."/>
            <person name="Daum C."/>
            <person name="Ng V."/>
            <person name="Clum A."/>
            <person name="Ohm R."/>
            <person name="Martin F."/>
            <person name="Silar P."/>
            <person name="Natvig D."/>
            <person name="Lalanne C."/>
            <person name="Gautier V."/>
            <person name="Ament-Velasquez S.L."/>
            <person name="Kruys A."/>
            <person name="Hutchinson M.I."/>
            <person name="Powell A.J."/>
            <person name="Barry K."/>
            <person name="Miller A.N."/>
            <person name="Grigoriev I.V."/>
            <person name="Debuchy R."/>
            <person name="Gladieux P."/>
            <person name="Thoren M.H."/>
            <person name="Johannesson H."/>
        </authorList>
    </citation>
    <scope>NUCLEOTIDE SEQUENCE</scope>
    <source>
        <strain evidence="16">CBS 990.96</strain>
    </source>
</reference>
<comment type="subcellular location">
    <subcellularLocation>
        <location evidence="1">Mitochondrion inner membrane</location>
        <topology evidence="1">Single-pass membrane protein</topology>
    </subcellularLocation>
</comment>
<dbReference type="GO" id="GO:0005743">
    <property type="term" value="C:mitochondrial inner membrane"/>
    <property type="evidence" value="ECO:0007669"/>
    <property type="project" value="UniProtKB-SubCell"/>
</dbReference>
<dbReference type="SUPFAM" id="SSF52540">
    <property type="entry name" value="P-loop containing nucleoside triphosphate hydrolases"/>
    <property type="match status" value="1"/>
</dbReference>
<feature type="region of interest" description="Disordered" evidence="12">
    <location>
        <begin position="617"/>
        <end position="675"/>
    </location>
</feature>
<name>A0AAN7H2W9_9PEZI</name>